<evidence type="ECO:0000256" key="7">
    <source>
        <dbReference type="ARBA" id="ARBA00023136"/>
    </source>
</evidence>
<protein>
    <recommendedName>
        <fullName evidence="8">Phosphate transport system permease protein PstA</fullName>
    </recommendedName>
</protein>
<dbReference type="InterPro" id="IPR005672">
    <property type="entry name" value="Phosphate_PstA"/>
</dbReference>
<keyword evidence="11" id="KW-1185">Reference proteome</keyword>
<feature type="transmembrane region" description="Helical" evidence="8">
    <location>
        <begin position="12"/>
        <end position="37"/>
    </location>
</feature>
<keyword evidence="3" id="KW-0813">Transport</keyword>
<dbReference type="NCBIfam" id="TIGR00974">
    <property type="entry name" value="3a0107s02c"/>
    <property type="match status" value="1"/>
</dbReference>
<dbReference type="SUPFAM" id="SSF161098">
    <property type="entry name" value="MetI-like"/>
    <property type="match status" value="1"/>
</dbReference>
<dbReference type="Pfam" id="PF00528">
    <property type="entry name" value="BPD_transp_1"/>
    <property type="match status" value="1"/>
</dbReference>
<sequence>MSTQVKDSLVKFIIWACAIITILFLVLLLVYVISRGLPAINWEFLSTDYKPGLDLNGIAPIIGGSLLLIGLTLLFAVPIGVFAAIYMAEYAKGGRGLATIRFGVESLAGIPSILYGLFGYTFFVTFLGFKMSLLSGALTLSIMILPLIIRTTEESLRTVPISYREGSLALGANKLSTLFKVVLPSAIPGILAAVILAMGRVMGESAAVYYTAGTVAQVPAGLGESTRSMAVHLYLLAKEGLSQDEAFATATVLVVVIALLNALASFVASALRKRLTGEPVFRRRKKEV</sequence>
<comment type="similarity">
    <text evidence="2 8">Belongs to the binding-protein-dependent transport system permease family. CysTW subfamily.</text>
</comment>
<evidence type="ECO:0000259" key="9">
    <source>
        <dbReference type="PROSITE" id="PS50928"/>
    </source>
</evidence>
<keyword evidence="4 8" id="KW-1003">Cell membrane</keyword>
<reference evidence="10" key="1">
    <citation type="submission" date="2020-08" db="EMBL/GenBank/DDBJ databases">
        <title>Genome public.</title>
        <authorList>
            <person name="Liu C."/>
            <person name="Sun Q."/>
        </authorList>
    </citation>
    <scope>NUCLEOTIDE SEQUENCE</scope>
    <source>
        <strain evidence="10">NSJ-44</strain>
    </source>
</reference>
<dbReference type="EMBL" id="JACRSO010000002">
    <property type="protein sequence ID" value="MBC8529189.1"/>
    <property type="molecule type" value="Genomic_DNA"/>
</dbReference>
<feature type="transmembrane region" description="Helical" evidence="8">
    <location>
        <begin position="178"/>
        <end position="199"/>
    </location>
</feature>
<dbReference type="Gene3D" id="1.10.3720.10">
    <property type="entry name" value="MetI-like"/>
    <property type="match status" value="1"/>
</dbReference>
<dbReference type="PANTHER" id="PTHR43470:SF3">
    <property type="entry name" value="PHOSPHATE TRANSPORT SYSTEM PERMEASE PROTEIN PSTA-RELATED"/>
    <property type="match status" value="1"/>
</dbReference>
<dbReference type="PANTHER" id="PTHR43470">
    <property type="entry name" value="PHOSPHATE TRANSPORT SYSTEM PERMEASE PROTEIN PSTA-RELATED"/>
    <property type="match status" value="1"/>
</dbReference>
<feature type="transmembrane region" description="Helical" evidence="8">
    <location>
        <begin position="246"/>
        <end position="268"/>
    </location>
</feature>
<evidence type="ECO:0000313" key="11">
    <source>
        <dbReference type="Proteomes" id="UP000654279"/>
    </source>
</evidence>
<comment type="caution">
    <text evidence="10">The sequence shown here is derived from an EMBL/GenBank/DDBJ whole genome shotgun (WGS) entry which is preliminary data.</text>
</comment>
<feature type="transmembrane region" description="Helical" evidence="8">
    <location>
        <begin position="57"/>
        <end position="86"/>
    </location>
</feature>
<gene>
    <name evidence="10" type="primary">pstA</name>
    <name evidence="10" type="ORF">H8699_07085</name>
</gene>
<evidence type="ECO:0000256" key="2">
    <source>
        <dbReference type="ARBA" id="ARBA00007069"/>
    </source>
</evidence>
<feature type="domain" description="ABC transmembrane type-1" evidence="9">
    <location>
        <begin position="62"/>
        <end position="264"/>
    </location>
</feature>
<proteinExistence type="inferred from homology"/>
<evidence type="ECO:0000256" key="4">
    <source>
        <dbReference type="ARBA" id="ARBA00022475"/>
    </source>
</evidence>
<name>A0A926HM59_9FIRM</name>
<keyword evidence="5 8" id="KW-0812">Transmembrane</keyword>
<organism evidence="10 11">
    <name type="scientific">Luoshenia tenuis</name>
    <dbReference type="NCBI Taxonomy" id="2763654"/>
    <lineage>
        <taxon>Bacteria</taxon>
        <taxon>Bacillati</taxon>
        <taxon>Bacillota</taxon>
        <taxon>Clostridia</taxon>
        <taxon>Christensenellales</taxon>
        <taxon>Christensenellaceae</taxon>
        <taxon>Luoshenia</taxon>
    </lineage>
</organism>
<keyword evidence="6 8" id="KW-1133">Transmembrane helix</keyword>
<accession>A0A926HM59</accession>
<dbReference type="InterPro" id="IPR000515">
    <property type="entry name" value="MetI-like"/>
</dbReference>
<dbReference type="CDD" id="cd06261">
    <property type="entry name" value="TM_PBP2"/>
    <property type="match status" value="1"/>
</dbReference>
<dbReference type="AlphaFoldDB" id="A0A926HM59"/>
<keyword evidence="7 8" id="KW-0472">Membrane</keyword>
<dbReference type="PROSITE" id="PS50928">
    <property type="entry name" value="ABC_TM1"/>
    <property type="match status" value="1"/>
</dbReference>
<comment type="subcellular location">
    <subcellularLocation>
        <location evidence="1 8">Cell membrane</location>
        <topology evidence="1 8">Multi-pass membrane protein</topology>
    </subcellularLocation>
</comment>
<dbReference type="GO" id="GO:0035435">
    <property type="term" value="P:phosphate ion transmembrane transport"/>
    <property type="evidence" value="ECO:0007669"/>
    <property type="project" value="InterPro"/>
</dbReference>
<evidence type="ECO:0000313" key="10">
    <source>
        <dbReference type="EMBL" id="MBC8529189.1"/>
    </source>
</evidence>
<dbReference type="Proteomes" id="UP000654279">
    <property type="component" value="Unassembled WGS sequence"/>
</dbReference>
<evidence type="ECO:0000256" key="3">
    <source>
        <dbReference type="ARBA" id="ARBA00022448"/>
    </source>
</evidence>
<evidence type="ECO:0000256" key="5">
    <source>
        <dbReference type="ARBA" id="ARBA00022692"/>
    </source>
</evidence>
<dbReference type="RefSeq" id="WP_249285059.1">
    <property type="nucleotide sequence ID" value="NZ_JACRSO010000002.1"/>
</dbReference>
<dbReference type="GO" id="GO:0005886">
    <property type="term" value="C:plasma membrane"/>
    <property type="evidence" value="ECO:0007669"/>
    <property type="project" value="UniProtKB-SubCell"/>
</dbReference>
<feature type="transmembrane region" description="Helical" evidence="8">
    <location>
        <begin position="107"/>
        <end position="127"/>
    </location>
</feature>
<evidence type="ECO:0000256" key="6">
    <source>
        <dbReference type="ARBA" id="ARBA00022989"/>
    </source>
</evidence>
<dbReference type="InterPro" id="IPR035906">
    <property type="entry name" value="MetI-like_sf"/>
</dbReference>
<evidence type="ECO:0000256" key="1">
    <source>
        <dbReference type="ARBA" id="ARBA00004651"/>
    </source>
</evidence>
<feature type="transmembrane region" description="Helical" evidence="8">
    <location>
        <begin position="133"/>
        <end position="149"/>
    </location>
</feature>
<evidence type="ECO:0000256" key="8">
    <source>
        <dbReference type="RuleBase" id="RU363043"/>
    </source>
</evidence>
<dbReference type="GO" id="GO:0005315">
    <property type="term" value="F:phosphate transmembrane transporter activity"/>
    <property type="evidence" value="ECO:0007669"/>
    <property type="project" value="InterPro"/>
</dbReference>